<sequence length="145" mass="16743">MPLKTVRKQAVQADELLKKEKKKKKKGKGQTSRSFNDGKSEKYWLLMTESSTWSWEDQRANGGITNWNGSKNKVTQKYLKSMKLGDLFFFYHSGFTAGSKARRIAGVVRVVHEWWYSEDGVGFVDVKAVGKIRKTLILKEIREDH</sequence>
<reference evidence="3" key="1">
    <citation type="journal article" date="2021" name="Front. Plant Sci.">
        <title>Chromosome-Scale Genome Assembly for Chinese Sour Jujube and Insights Into Its Genome Evolution and Domestication Signature.</title>
        <authorList>
            <person name="Shen L.-Y."/>
            <person name="Luo H."/>
            <person name="Wang X.-L."/>
            <person name="Wang X.-M."/>
            <person name="Qiu X.-J."/>
            <person name="Liu H."/>
            <person name="Zhou S.-S."/>
            <person name="Jia K.-H."/>
            <person name="Nie S."/>
            <person name="Bao Y.-T."/>
            <person name="Zhang R.-G."/>
            <person name="Yun Q.-Z."/>
            <person name="Chai Y.-H."/>
            <person name="Lu J.-Y."/>
            <person name="Li Y."/>
            <person name="Zhao S.-W."/>
            <person name="Mao J.-F."/>
            <person name="Jia S.-G."/>
            <person name="Mao Y.-M."/>
        </authorList>
    </citation>
    <scope>NUCLEOTIDE SEQUENCE</scope>
    <source>
        <strain evidence="3">AT0</strain>
        <tissue evidence="3">Leaf</tissue>
    </source>
</reference>
<evidence type="ECO:0000259" key="2">
    <source>
        <dbReference type="Pfam" id="PF01878"/>
    </source>
</evidence>
<accession>A0A978UTD6</accession>
<dbReference type="InterPro" id="IPR052181">
    <property type="entry name" value="5hmC_binding"/>
</dbReference>
<organism evidence="3 4">
    <name type="scientific">Ziziphus jujuba var. spinosa</name>
    <dbReference type="NCBI Taxonomy" id="714518"/>
    <lineage>
        <taxon>Eukaryota</taxon>
        <taxon>Viridiplantae</taxon>
        <taxon>Streptophyta</taxon>
        <taxon>Embryophyta</taxon>
        <taxon>Tracheophyta</taxon>
        <taxon>Spermatophyta</taxon>
        <taxon>Magnoliopsida</taxon>
        <taxon>eudicotyledons</taxon>
        <taxon>Gunneridae</taxon>
        <taxon>Pentapetalae</taxon>
        <taxon>rosids</taxon>
        <taxon>fabids</taxon>
        <taxon>Rosales</taxon>
        <taxon>Rhamnaceae</taxon>
        <taxon>Paliureae</taxon>
        <taxon>Ziziphus</taxon>
    </lineage>
</organism>
<dbReference type="PANTHER" id="PTHR14087">
    <property type="entry name" value="THYMOCYTE NUCLEAR PROTEIN 1"/>
    <property type="match status" value="1"/>
</dbReference>
<gene>
    <name evidence="3" type="ORF">FEM48_Zijuj09G0139800</name>
</gene>
<evidence type="ECO:0000256" key="1">
    <source>
        <dbReference type="SAM" id="MobiDB-lite"/>
    </source>
</evidence>
<feature type="region of interest" description="Disordered" evidence="1">
    <location>
        <begin position="1"/>
        <end position="36"/>
    </location>
</feature>
<dbReference type="Proteomes" id="UP000813462">
    <property type="component" value="Unassembled WGS sequence"/>
</dbReference>
<dbReference type="InterPro" id="IPR015947">
    <property type="entry name" value="PUA-like_sf"/>
</dbReference>
<dbReference type="GO" id="GO:0005634">
    <property type="term" value="C:nucleus"/>
    <property type="evidence" value="ECO:0007669"/>
    <property type="project" value="TreeGrafter"/>
</dbReference>
<protein>
    <recommendedName>
        <fullName evidence="2">EVE domain-containing protein</fullName>
    </recommendedName>
</protein>
<proteinExistence type="predicted"/>
<name>A0A978UTD6_ZIZJJ</name>
<evidence type="ECO:0000313" key="3">
    <source>
        <dbReference type="EMBL" id="KAH7518136.1"/>
    </source>
</evidence>
<comment type="caution">
    <text evidence="3">The sequence shown here is derived from an EMBL/GenBank/DDBJ whole genome shotgun (WGS) entry which is preliminary data.</text>
</comment>
<dbReference type="AlphaFoldDB" id="A0A978UTD6"/>
<dbReference type="InterPro" id="IPR002740">
    <property type="entry name" value="EVE_domain"/>
</dbReference>
<dbReference type="PANTHER" id="PTHR14087:SF8">
    <property type="entry name" value="OS03G0676100 PROTEIN"/>
    <property type="match status" value="1"/>
</dbReference>
<dbReference type="SUPFAM" id="SSF88697">
    <property type="entry name" value="PUA domain-like"/>
    <property type="match status" value="1"/>
</dbReference>
<dbReference type="EMBL" id="JAEACU010000009">
    <property type="protein sequence ID" value="KAH7518136.1"/>
    <property type="molecule type" value="Genomic_DNA"/>
</dbReference>
<feature type="compositionally biased region" description="Basic residues" evidence="1">
    <location>
        <begin position="19"/>
        <end position="28"/>
    </location>
</feature>
<feature type="domain" description="EVE" evidence="2">
    <location>
        <begin position="42"/>
        <end position="143"/>
    </location>
</feature>
<evidence type="ECO:0000313" key="4">
    <source>
        <dbReference type="Proteomes" id="UP000813462"/>
    </source>
</evidence>
<dbReference type="Pfam" id="PF01878">
    <property type="entry name" value="EVE"/>
    <property type="match status" value="1"/>
</dbReference>
<dbReference type="Gene3D" id="3.10.590.10">
    <property type="entry name" value="ph1033 like domains"/>
    <property type="match status" value="1"/>
</dbReference>